<dbReference type="AlphaFoldDB" id="A0AAN9LRN0"/>
<name>A0AAN9LRN0_CANGL</name>
<reference evidence="1 2" key="1">
    <citation type="submission" date="2024-01" db="EMBL/GenBank/DDBJ databases">
        <title>The genomes of 5 underutilized Papilionoideae crops provide insights into root nodulation and disease resistanc.</title>
        <authorList>
            <person name="Jiang F."/>
        </authorList>
    </citation>
    <scope>NUCLEOTIDE SEQUENCE [LARGE SCALE GENOMIC DNA]</scope>
    <source>
        <strain evidence="1">LVBAO_FW01</strain>
        <tissue evidence="1">Leaves</tissue>
    </source>
</reference>
<evidence type="ECO:0000313" key="1">
    <source>
        <dbReference type="EMBL" id="KAK7340874.1"/>
    </source>
</evidence>
<accession>A0AAN9LRN0</accession>
<comment type="caution">
    <text evidence="1">The sequence shown here is derived from an EMBL/GenBank/DDBJ whole genome shotgun (WGS) entry which is preliminary data.</text>
</comment>
<gene>
    <name evidence="1" type="ORF">VNO77_21591</name>
</gene>
<dbReference type="EMBL" id="JAYMYQ010000004">
    <property type="protein sequence ID" value="KAK7340874.1"/>
    <property type="molecule type" value="Genomic_DNA"/>
</dbReference>
<evidence type="ECO:0000313" key="2">
    <source>
        <dbReference type="Proteomes" id="UP001367508"/>
    </source>
</evidence>
<protein>
    <submittedName>
        <fullName evidence="1">Uncharacterized protein</fullName>
    </submittedName>
</protein>
<dbReference type="Proteomes" id="UP001367508">
    <property type="component" value="Unassembled WGS sequence"/>
</dbReference>
<keyword evidence="2" id="KW-1185">Reference proteome</keyword>
<proteinExistence type="predicted"/>
<organism evidence="1 2">
    <name type="scientific">Canavalia gladiata</name>
    <name type="common">Sword bean</name>
    <name type="synonym">Dolichos gladiatus</name>
    <dbReference type="NCBI Taxonomy" id="3824"/>
    <lineage>
        <taxon>Eukaryota</taxon>
        <taxon>Viridiplantae</taxon>
        <taxon>Streptophyta</taxon>
        <taxon>Embryophyta</taxon>
        <taxon>Tracheophyta</taxon>
        <taxon>Spermatophyta</taxon>
        <taxon>Magnoliopsida</taxon>
        <taxon>eudicotyledons</taxon>
        <taxon>Gunneridae</taxon>
        <taxon>Pentapetalae</taxon>
        <taxon>rosids</taxon>
        <taxon>fabids</taxon>
        <taxon>Fabales</taxon>
        <taxon>Fabaceae</taxon>
        <taxon>Papilionoideae</taxon>
        <taxon>50 kb inversion clade</taxon>
        <taxon>NPAAA clade</taxon>
        <taxon>indigoferoid/millettioid clade</taxon>
        <taxon>Phaseoleae</taxon>
        <taxon>Canavalia</taxon>
    </lineage>
</organism>
<sequence length="121" mass="14284">MKQFNGQILPSVIVIQISSTMMSSVANLAIECQRAITINENKKLINDHNRVNDSLIPTKSKTEEKNRDYWTMAYCPVFRNLDPFSILKWNLCEHDNFFPIRNMRIYHRSERGFRSLILILH</sequence>